<dbReference type="Pfam" id="PF13657">
    <property type="entry name" value="Couple_hipA"/>
    <property type="match status" value="1"/>
</dbReference>
<name>A0ABN4G234_9BURK</name>
<protein>
    <submittedName>
        <fullName evidence="6">Toxin HipA</fullName>
    </submittedName>
</protein>
<accession>A0ABN4G234</accession>
<gene>
    <name evidence="6" type="ORF">UC34_11790</name>
</gene>
<dbReference type="InterPro" id="IPR012893">
    <property type="entry name" value="HipA-like_C"/>
</dbReference>
<dbReference type="Proteomes" id="UP000035085">
    <property type="component" value="Chromosome"/>
</dbReference>
<keyword evidence="7" id="KW-1185">Reference proteome</keyword>
<comment type="similarity">
    <text evidence="1">Belongs to the HipA Ser/Thr kinase family.</text>
</comment>
<evidence type="ECO:0000259" key="4">
    <source>
        <dbReference type="Pfam" id="PF07804"/>
    </source>
</evidence>
<evidence type="ECO:0000256" key="3">
    <source>
        <dbReference type="ARBA" id="ARBA00022777"/>
    </source>
</evidence>
<evidence type="ECO:0000313" key="7">
    <source>
        <dbReference type="Proteomes" id="UP000035085"/>
    </source>
</evidence>
<dbReference type="InterPro" id="IPR017508">
    <property type="entry name" value="HipA_N1"/>
</dbReference>
<keyword evidence="2" id="KW-0808">Transferase</keyword>
<sequence>MVTAGHGRARAQRLGLWMNGAFVGTWSIGANGRDLLQYAETWVDSNEGRPISRSLGFLPGNAPHRGATVQAYFENLLPDSKAIRERVARRYQLTTTDAFTLLSEVGRDCAGALQLLPDGMAPDDIETIHATRLTDTEIGDILRGTADTATTGRSPQDDVPDDFRISIAGAQEKTALLRHVRSGQWCMPHRATPTTHILKLPIGMIGHVKMDWRDSIENEWLCAQIFAAYGLPVAACEPLTFDGMKVLSVERFDRRWVGRNEHDDSPWLLRIPQEDMCQATGTPPHLKYENEGGPGIDAIMDVLGSSRDPARDRRHFFLAQLLFWMLRAPDGHAKNFSVFIRPGGKVELTPFYDVLSAYPILGDGPSQTPANRISMAMAVRGKNAHWKMVGIHLRHWLALAARHGVTTEDGQPGKALIEAIVEMTPQVVDAMSTRLPPDFPSRVAERILHGLSAAADQLGAELLND</sequence>
<dbReference type="CDD" id="cd17808">
    <property type="entry name" value="HipA_Ec_like"/>
    <property type="match status" value="1"/>
</dbReference>
<organism evidence="6 7">
    <name type="scientific">Pandoraea vervacti</name>
    <dbReference type="NCBI Taxonomy" id="656178"/>
    <lineage>
        <taxon>Bacteria</taxon>
        <taxon>Pseudomonadati</taxon>
        <taxon>Pseudomonadota</taxon>
        <taxon>Betaproteobacteria</taxon>
        <taxon>Burkholderiales</taxon>
        <taxon>Burkholderiaceae</taxon>
        <taxon>Pandoraea</taxon>
    </lineage>
</organism>
<dbReference type="InterPro" id="IPR052028">
    <property type="entry name" value="HipA_Ser/Thr_kinase"/>
</dbReference>
<dbReference type="Pfam" id="PF07804">
    <property type="entry name" value="HipA_C"/>
    <property type="match status" value="1"/>
</dbReference>
<evidence type="ECO:0000313" key="6">
    <source>
        <dbReference type="EMBL" id="AJP57515.1"/>
    </source>
</evidence>
<feature type="domain" description="HipA N-terminal subdomain 1" evidence="5">
    <location>
        <begin position="16"/>
        <end position="115"/>
    </location>
</feature>
<dbReference type="NCBIfam" id="TIGR03071">
    <property type="entry name" value="couple_hipA"/>
    <property type="match status" value="1"/>
</dbReference>
<evidence type="ECO:0000259" key="5">
    <source>
        <dbReference type="Pfam" id="PF13657"/>
    </source>
</evidence>
<dbReference type="PANTHER" id="PTHR37419">
    <property type="entry name" value="SERINE/THREONINE-PROTEIN KINASE TOXIN HIPA"/>
    <property type="match status" value="1"/>
</dbReference>
<feature type="domain" description="HipA-like C-terminal" evidence="4">
    <location>
        <begin position="165"/>
        <end position="422"/>
    </location>
</feature>
<proteinExistence type="inferred from homology"/>
<evidence type="ECO:0000256" key="1">
    <source>
        <dbReference type="ARBA" id="ARBA00010164"/>
    </source>
</evidence>
<dbReference type="PANTHER" id="PTHR37419:SF1">
    <property type="entry name" value="SERINE_THREONINE-PROTEIN KINASE TOXIN HIPA"/>
    <property type="match status" value="1"/>
</dbReference>
<keyword evidence="3" id="KW-0418">Kinase</keyword>
<evidence type="ECO:0000256" key="2">
    <source>
        <dbReference type="ARBA" id="ARBA00022679"/>
    </source>
</evidence>
<reference evidence="7" key="1">
    <citation type="submission" date="2015-02" db="EMBL/GenBank/DDBJ databases">
        <title>Complete Genome Sequencing of Pandoraea vervacti NS15 sp. nov.</title>
        <authorList>
            <person name="Chan K.-G."/>
        </authorList>
    </citation>
    <scope>NUCLEOTIDE SEQUENCE [LARGE SCALE GENOMIC DNA]</scope>
    <source>
        <strain evidence="7">NS15</strain>
    </source>
</reference>
<dbReference type="EMBL" id="CP010897">
    <property type="protein sequence ID" value="AJP57515.1"/>
    <property type="molecule type" value="Genomic_DNA"/>
</dbReference>